<protein>
    <recommendedName>
        <fullName evidence="2">FBD domain-containing protein</fullName>
    </recommendedName>
</protein>
<feature type="non-terminal residue" evidence="3">
    <location>
        <position position="1"/>
    </location>
</feature>
<feature type="region of interest" description="Disordered" evidence="1">
    <location>
        <begin position="1"/>
        <end position="20"/>
    </location>
</feature>
<name>A0A5J9VXR3_9POAL</name>
<dbReference type="Gramene" id="TVU40417">
    <property type="protein sequence ID" value="TVU40417"/>
    <property type="gene ID" value="EJB05_13881"/>
</dbReference>
<dbReference type="AlphaFoldDB" id="A0A5J9VXR3"/>
<dbReference type="PANTHER" id="PTHR34709:SF61">
    <property type="entry name" value="OS07G0229100 PROTEIN"/>
    <property type="match status" value="1"/>
</dbReference>
<feature type="domain" description="FBD" evidence="2">
    <location>
        <begin position="419"/>
        <end position="489"/>
    </location>
</feature>
<dbReference type="EMBL" id="RWGY01000007">
    <property type="protein sequence ID" value="TVU40417.1"/>
    <property type="molecule type" value="Genomic_DNA"/>
</dbReference>
<evidence type="ECO:0000313" key="3">
    <source>
        <dbReference type="EMBL" id="TVU40417.1"/>
    </source>
</evidence>
<dbReference type="Proteomes" id="UP000324897">
    <property type="component" value="Chromosome 4"/>
</dbReference>
<dbReference type="InterPro" id="IPR006566">
    <property type="entry name" value="FBD"/>
</dbReference>
<dbReference type="InterPro" id="IPR055312">
    <property type="entry name" value="FBL15-like"/>
</dbReference>
<gene>
    <name evidence="3" type="ORF">EJB05_13881</name>
</gene>
<organism evidence="3 4">
    <name type="scientific">Eragrostis curvula</name>
    <name type="common">weeping love grass</name>
    <dbReference type="NCBI Taxonomy" id="38414"/>
    <lineage>
        <taxon>Eukaryota</taxon>
        <taxon>Viridiplantae</taxon>
        <taxon>Streptophyta</taxon>
        <taxon>Embryophyta</taxon>
        <taxon>Tracheophyta</taxon>
        <taxon>Spermatophyta</taxon>
        <taxon>Magnoliopsida</taxon>
        <taxon>Liliopsida</taxon>
        <taxon>Poales</taxon>
        <taxon>Poaceae</taxon>
        <taxon>PACMAD clade</taxon>
        <taxon>Chloridoideae</taxon>
        <taxon>Eragrostideae</taxon>
        <taxon>Eragrostidinae</taxon>
        <taxon>Eragrostis</taxon>
    </lineage>
</organism>
<reference evidence="3 4" key="1">
    <citation type="journal article" date="2019" name="Sci. Rep.">
        <title>A high-quality genome of Eragrostis curvula grass provides insights into Poaceae evolution and supports new strategies to enhance forage quality.</title>
        <authorList>
            <person name="Carballo J."/>
            <person name="Santos B.A.C.M."/>
            <person name="Zappacosta D."/>
            <person name="Garbus I."/>
            <person name="Selva J.P."/>
            <person name="Gallo C.A."/>
            <person name="Diaz A."/>
            <person name="Albertini E."/>
            <person name="Caccamo M."/>
            <person name="Echenique V."/>
        </authorList>
    </citation>
    <scope>NUCLEOTIDE SEQUENCE [LARGE SCALE GENOMIC DNA]</scope>
    <source>
        <strain evidence="4">cv. Victoria</strain>
        <tissue evidence="3">Leaf</tissue>
    </source>
</reference>
<dbReference type="SUPFAM" id="SSF81383">
    <property type="entry name" value="F-box domain"/>
    <property type="match status" value="1"/>
</dbReference>
<dbReference type="Pfam" id="PF00646">
    <property type="entry name" value="F-box"/>
    <property type="match status" value="1"/>
</dbReference>
<evidence type="ECO:0000313" key="4">
    <source>
        <dbReference type="Proteomes" id="UP000324897"/>
    </source>
</evidence>
<evidence type="ECO:0000259" key="2">
    <source>
        <dbReference type="SMART" id="SM00579"/>
    </source>
</evidence>
<dbReference type="InterPro" id="IPR001810">
    <property type="entry name" value="F-box_dom"/>
</dbReference>
<dbReference type="PANTHER" id="PTHR34709">
    <property type="entry name" value="OS10G0396666 PROTEIN"/>
    <property type="match status" value="1"/>
</dbReference>
<dbReference type="SMART" id="SM00579">
    <property type="entry name" value="FBD"/>
    <property type="match status" value="1"/>
</dbReference>
<accession>A0A5J9VXR3</accession>
<keyword evidence="4" id="KW-1185">Reference proteome</keyword>
<dbReference type="InterPro" id="IPR036047">
    <property type="entry name" value="F-box-like_dom_sf"/>
</dbReference>
<sequence>MEQSGGELAEPSDAGDGEDRLSGLPDDILVLILLRLDTATSTTRTSVLSRRWRRVWALLPELRFPFSSDPHHIASALTAHEAALRLLLVGTMDAAPESVAAWLRVATPRLSGRLIFVNRVPGTEMSAYDDSEDEEEDAEESSAVELPCLEGATFVNINLGGFLGLALPLAGVFARLTDLHLSCLKFHGPCRLDDAVSSVRSPCLQKLSVRDVRGLFSFSVESESLLQLDLRHVVRLQQLAINAPALKELKLAQCFVRNNQPIANISAPELVKLYWRDVYDPSSMQLGKMARLQHFFPNVLLVHGDAHHGSFSWSHNHNCHRFLQQFQVIQSLTVSLGYLQNISNSQYLMEDITFLPRCAVLTIMVVNEGHAFGPGFYHVLRLCTGVKGLLLVLDGDLEAQSACPSGCTCDQPTNWETEQLLLNCLKGVQIIGLKGSEHEVAFVKQLLNWSTVLKSMAITFDCSISANTALELFHTFSSFSMPETHIQVYMYSDLSKESIYLFAAKAPRCDS</sequence>
<evidence type="ECO:0000256" key="1">
    <source>
        <dbReference type="SAM" id="MobiDB-lite"/>
    </source>
</evidence>
<dbReference type="OrthoDB" id="689532at2759"/>
<comment type="caution">
    <text evidence="3">The sequence shown here is derived from an EMBL/GenBank/DDBJ whole genome shotgun (WGS) entry which is preliminary data.</text>
</comment>
<proteinExistence type="predicted"/>